<keyword evidence="7" id="KW-0547">Nucleotide-binding</keyword>
<evidence type="ECO:0000256" key="8">
    <source>
        <dbReference type="ARBA" id="ARBA00022777"/>
    </source>
</evidence>
<keyword evidence="5" id="KW-0113">Calvin cycle</keyword>
<sequence length="331" mass="37285">MRKRPIILGIVGDSAAGKTTITSGLVKLLGPDRVTHVCTDDYHKYDRRERAEIGITALHPDCNYLDVMELHLERLHYGQPILKPVYDHSTGTLVRPEYVQPKEFVIVEGLLGFSSPIMRQFYDVKVYLNPPEDLRTVWKIKRDVAKRGYTPEQVLAEMEKRESDSAAFIRPQRDHADIVVQFYPPANVPVEEAGPTLNARLTLRPTIPHPDLTYLCEDGSKSPGVRLELGRDGSRPVDILEIDGSVSPENARRLEDVIWQHLPDLSPIQGDQFGDYLDRSEMRHSDPLAITQLLLTYHLLRQYSGVADLPFARPVAALSRVSQTAAPVVGR</sequence>
<comment type="similarity">
    <text evidence="2">Belongs to the phosphoribulokinase family.</text>
</comment>
<feature type="domain" description="Phosphoribulokinase/uridine kinase" evidence="12">
    <location>
        <begin position="7"/>
        <end position="186"/>
    </location>
</feature>
<dbReference type="STRING" id="765420.OSCT_2525"/>
<keyword evidence="8" id="KW-0418">Kinase</keyword>
<evidence type="ECO:0000313" key="14">
    <source>
        <dbReference type="Proteomes" id="UP000054010"/>
    </source>
</evidence>
<dbReference type="EC" id="2.7.1.19" evidence="3"/>
<dbReference type="PANTHER" id="PTHR10285">
    <property type="entry name" value="URIDINE KINASE"/>
    <property type="match status" value="1"/>
</dbReference>
<dbReference type="InterPro" id="IPR006082">
    <property type="entry name" value="PRK"/>
</dbReference>
<dbReference type="AlphaFoldDB" id="E1IGS4"/>
<dbReference type="SUPFAM" id="SSF52540">
    <property type="entry name" value="P-loop containing nucleoside triphosphate hydrolases"/>
    <property type="match status" value="1"/>
</dbReference>
<keyword evidence="6" id="KW-0808">Transferase</keyword>
<evidence type="ECO:0000256" key="2">
    <source>
        <dbReference type="ARBA" id="ARBA00009719"/>
    </source>
</evidence>
<dbReference type="InterPro" id="IPR027417">
    <property type="entry name" value="P-loop_NTPase"/>
</dbReference>
<dbReference type="GO" id="GO:0008974">
    <property type="term" value="F:phosphoribulokinase activity"/>
    <property type="evidence" value="ECO:0007669"/>
    <property type="project" value="UniProtKB-EC"/>
</dbReference>
<dbReference type="HOGENOM" id="CLU_033590_0_1_0"/>
<gene>
    <name evidence="13" type="ORF">OSCT_2525</name>
</gene>
<dbReference type="OrthoDB" id="9777642at2"/>
<evidence type="ECO:0000256" key="10">
    <source>
        <dbReference type="ARBA" id="ARBA00031382"/>
    </source>
</evidence>
<evidence type="ECO:0000313" key="13">
    <source>
        <dbReference type="EMBL" id="EFO79600.1"/>
    </source>
</evidence>
<evidence type="ECO:0000256" key="3">
    <source>
        <dbReference type="ARBA" id="ARBA00012042"/>
    </source>
</evidence>
<dbReference type="Pfam" id="PF00485">
    <property type="entry name" value="PRK"/>
    <property type="match status" value="1"/>
</dbReference>
<dbReference type="GO" id="GO:0019253">
    <property type="term" value="P:reductive pentose-phosphate cycle"/>
    <property type="evidence" value="ECO:0007669"/>
    <property type="project" value="UniProtKB-KW"/>
</dbReference>
<dbReference type="PRINTS" id="PR00988">
    <property type="entry name" value="URIDINKINASE"/>
</dbReference>
<comment type="caution">
    <text evidence="13">The sequence shown here is derived from an EMBL/GenBank/DDBJ whole genome shotgun (WGS) entry which is preliminary data.</text>
</comment>
<reference evidence="13 14" key="1">
    <citation type="journal article" date="2011" name="J. Bacteriol.">
        <title>Draft genome sequence of the anoxygenic filamentous phototrophic bacterium Oscillochloris trichoides subsp. DG-6.</title>
        <authorList>
            <person name="Kuznetsov B.B."/>
            <person name="Ivanovsky R.N."/>
            <person name="Keppen O.I."/>
            <person name="Sukhacheva M.V."/>
            <person name="Bumazhkin B.K."/>
            <person name="Patutina E.O."/>
            <person name="Beletsky A.V."/>
            <person name="Mardanov A.V."/>
            <person name="Baslerov R.V."/>
            <person name="Panteleeva A.N."/>
            <person name="Kolganova T.V."/>
            <person name="Ravin N.V."/>
            <person name="Skryabin K.G."/>
        </authorList>
    </citation>
    <scope>NUCLEOTIDE SEQUENCE [LARGE SCALE GENOMIC DNA]</scope>
    <source>
        <strain evidence="13 14">DG-6</strain>
    </source>
</reference>
<accession>E1IGS4</accession>
<dbReference type="PROSITE" id="PS00567">
    <property type="entry name" value="PHOSPHORIBULOKINASE"/>
    <property type="match status" value="1"/>
</dbReference>
<dbReference type="NCBIfam" id="NF005655">
    <property type="entry name" value="PRK07429.1"/>
    <property type="match status" value="1"/>
</dbReference>
<dbReference type="Proteomes" id="UP000054010">
    <property type="component" value="Unassembled WGS sequence"/>
</dbReference>
<keyword evidence="14" id="KW-1185">Reference proteome</keyword>
<name>E1IGS4_9CHLR</name>
<evidence type="ECO:0000256" key="7">
    <source>
        <dbReference type="ARBA" id="ARBA00022741"/>
    </source>
</evidence>
<organism evidence="13 14">
    <name type="scientific">Oscillochloris trichoides DG-6</name>
    <dbReference type="NCBI Taxonomy" id="765420"/>
    <lineage>
        <taxon>Bacteria</taxon>
        <taxon>Bacillati</taxon>
        <taxon>Chloroflexota</taxon>
        <taxon>Chloroflexia</taxon>
        <taxon>Chloroflexales</taxon>
        <taxon>Chloroflexineae</taxon>
        <taxon>Oscillochloridaceae</taxon>
        <taxon>Oscillochloris</taxon>
    </lineage>
</organism>
<dbReference type="eggNOG" id="COG0572">
    <property type="taxonomic scope" value="Bacteria"/>
</dbReference>
<evidence type="ECO:0000256" key="5">
    <source>
        <dbReference type="ARBA" id="ARBA00022567"/>
    </source>
</evidence>
<evidence type="ECO:0000259" key="12">
    <source>
        <dbReference type="Pfam" id="PF00485"/>
    </source>
</evidence>
<dbReference type="GO" id="GO:0005524">
    <property type="term" value="F:ATP binding"/>
    <property type="evidence" value="ECO:0007669"/>
    <property type="project" value="UniProtKB-KW"/>
</dbReference>
<comment type="catalytic activity">
    <reaction evidence="11">
        <text>D-ribulose 5-phosphate + ATP = D-ribulose 1,5-bisphosphate + ADP + H(+)</text>
        <dbReference type="Rhea" id="RHEA:19365"/>
        <dbReference type="ChEBI" id="CHEBI:15378"/>
        <dbReference type="ChEBI" id="CHEBI:30616"/>
        <dbReference type="ChEBI" id="CHEBI:57870"/>
        <dbReference type="ChEBI" id="CHEBI:58121"/>
        <dbReference type="ChEBI" id="CHEBI:456216"/>
        <dbReference type="EC" id="2.7.1.19"/>
    </reaction>
</comment>
<protein>
    <recommendedName>
        <fullName evidence="3">phosphoribulokinase</fullName>
        <ecNumber evidence="3">2.7.1.19</ecNumber>
    </recommendedName>
    <alternativeName>
        <fullName evidence="10">Phosphopentokinase</fullName>
    </alternativeName>
</protein>
<evidence type="ECO:0000256" key="6">
    <source>
        <dbReference type="ARBA" id="ARBA00022679"/>
    </source>
</evidence>
<proteinExistence type="inferred from homology"/>
<evidence type="ECO:0000256" key="4">
    <source>
        <dbReference type="ARBA" id="ARBA00022531"/>
    </source>
</evidence>
<dbReference type="Gene3D" id="3.40.50.300">
    <property type="entry name" value="P-loop containing nucleotide triphosphate hydrolases"/>
    <property type="match status" value="1"/>
</dbReference>
<dbReference type="InterPro" id="IPR006083">
    <property type="entry name" value="PRK/URK"/>
</dbReference>
<evidence type="ECO:0000256" key="9">
    <source>
        <dbReference type="ARBA" id="ARBA00022840"/>
    </source>
</evidence>
<keyword evidence="4" id="KW-0602">Photosynthesis</keyword>
<dbReference type="EMBL" id="ADVR01000111">
    <property type="protein sequence ID" value="EFO79600.1"/>
    <property type="molecule type" value="Genomic_DNA"/>
</dbReference>
<keyword evidence="9" id="KW-0067">ATP-binding</keyword>
<evidence type="ECO:0000256" key="1">
    <source>
        <dbReference type="ARBA" id="ARBA00005215"/>
    </source>
</evidence>
<evidence type="ECO:0000256" key="11">
    <source>
        <dbReference type="ARBA" id="ARBA00047663"/>
    </source>
</evidence>
<comment type="pathway">
    <text evidence="1">Carbohydrate biosynthesis; Calvin cycle.</text>
</comment>